<dbReference type="GO" id="GO:0003700">
    <property type="term" value="F:DNA-binding transcription factor activity"/>
    <property type="evidence" value="ECO:0000318"/>
    <property type="project" value="GO_Central"/>
</dbReference>
<keyword evidence="5" id="KW-0346">Stress response</keyword>
<feature type="compositionally biased region" description="Basic residues" evidence="11">
    <location>
        <begin position="96"/>
        <end position="106"/>
    </location>
</feature>
<keyword evidence="8" id="KW-0539">Nucleus</keyword>
<evidence type="ECO:0000256" key="11">
    <source>
        <dbReference type="SAM" id="MobiDB-lite"/>
    </source>
</evidence>
<comment type="subcellular location">
    <subcellularLocation>
        <location evidence="1">Nucleus</location>
    </subcellularLocation>
</comment>
<dbReference type="EMBL" id="LFYR01001623">
    <property type="protein sequence ID" value="KMZ60362.1"/>
    <property type="molecule type" value="Genomic_DNA"/>
</dbReference>
<evidence type="ECO:0000256" key="7">
    <source>
        <dbReference type="ARBA" id="ARBA00023163"/>
    </source>
</evidence>
<keyword evidence="3" id="KW-0597">Phosphoprotein</keyword>
<proteinExistence type="inferred from homology"/>
<evidence type="ECO:0000256" key="9">
    <source>
        <dbReference type="RuleBase" id="RU004020"/>
    </source>
</evidence>
<keyword evidence="7" id="KW-0804">Transcription</keyword>
<gene>
    <name evidence="13" type="ORF">ZOSMA_5G02290</name>
</gene>
<dbReference type="SMART" id="SM00415">
    <property type="entry name" value="HSF"/>
    <property type="match status" value="1"/>
</dbReference>
<evidence type="ECO:0000256" key="1">
    <source>
        <dbReference type="ARBA" id="ARBA00004123"/>
    </source>
</evidence>
<evidence type="ECO:0000256" key="4">
    <source>
        <dbReference type="ARBA" id="ARBA00023015"/>
    </source>
</evidence>
<evidence type="ECO:0000256" key="8">
    <source>
        <dbReference type="ARBA" id="ARBA00023242"/>
    </source>
</evidence>
<dbReference type="Proteomes" id="UP000036987">
    <property type="component" value="Unassembled WGS sequence"/>
</dbReference>
<comment type="subunit">
    <text evidence="2">Homotrimer.</text>
</comment>
<feature type="domain" description="HSF-type DNA-binding" evidence="12">
    <location>
        <begin position="49"/>
        <end position="73"/>
    </location>
</feature>
<dbReference type="InterPro" id="IPR036388">
    <property type="entry name" value="WH-like_DNA-bd_sf"/>
</dbReference>
<keyword evidence="6" id="KW-0238">DNA-binding</keyword>
<dbReference type="PANTHER" id="PTHR10015:SF377">
    <property type="entry name" value="HEAT STRESS TRANSCRIPTION FACTOR A-5"/>
    <property type="match status" value="1"/>
</dbReference>
<organism evidence="13 14">
    <name type="scientific">Zostera marina</name>
    <name type="common">Eelgrass</name>
    <dbReference type="NCBI Taxonomy" id="29655"/>
    <lineage>
        <taxon>Eukaryota</taxon>
        <taxon>Viridiplantae</taxon>
        <taxon>Streptophyta</taxon>
        <taxon>Embryophyta</taxon>
        <taxon>Tracheophyta</taxon>
        <taxon>Spermatophyta</taxon>
        <taxon>Magnoliopsida</taxon>
        <taxon>Liliopsida</taxon>
        <taxon>Zosteraceae</taxon>
        <taxon>Zostera</taxon>
    </lineage>
</organism>
<keyword evidence="10" id="KW-0175">Coiled coil</keyword>
<dbReference type="PRINTS" id="PR00056">
    <property type="entry name" value="HSFDOMAIN"/>
</dbReference>
<comment type="similarity">
    <text evidence="9">Belongs to the HSF family.</text>
</comment>
<dbReference type="SUPFAM" id="SSF46785">
    <property type="entry name" value="Winged helix' DNA-binding domain"/>
    <property type="match status" value="1"/>
</dbReference>
<evidence type="ECO:0000256" key="6">
    <source>
        <dbReference type="ARBA" id="ARBA00023125"/>
    </source>
</evidence>
<feature type="region of interest" description="Disordered" evidence="11">
    <location>
        <begin position="393"/>
        <end position="416"/>
    </location>
</feature>
<dbReference type="STRING" id="29655.A0A0K9NWF0"/>
<dbReference type="OrthoDB" id="60033at2759"/>
<dbReference type="FunFam" id="1.10.10.10:FF:000057">
    <property type="entry name" value="Heat shock transcription factor 1"/>
    <property type="match status" value="1"/>
</dbReference>
<protein>
    <recommendedName>
        <fullName evidence="12">HSF-type DNA-binding domain-containing protein</fullName>
    </recommendedName>
</protein>
<reference evidence="14" key="1">
    <citation type="journal article" date="2016" name="Nature">
        <title>The genome of the seagrass Zostera marina reveals angiosperm adaptation to the sea.</title>
        <authorList>
            <person name="Olsen J.L."/>
            <person name="Rouze P."/>
            <person name="Verhelst B."/>
            <person name="Lin Y.-C."/>
            <person name="Bayer T."/>
            <person name="Collen J."/>
            <person name="Dattolo E."/>
            <person name="De Paoli E."/>
            <person name="Dittami S."/>
            <person name="Maumus F."/>
            <person name="Michel G."/>
            <person name="Kersting A."/>
            <person name="Lauritano C."/>
            <person name="Lohaus R."/>
            <person name="Toepel M."/>
            <person name="Tonon T."/>
            <person name="Vanneste K."/>
            <person name="Amirebrahimi M."/>
            <person name="Brakel J."/>
            <person name="Bostroem C."/>
            <person name="Chovatia M."/>
            <person name="Grimwood J."/>
            <person name="Jenkins J.W."/>
            <person name="Jueterbock A."/>
            <person name="Mraz A."/>
            <person name="Stam W.T."/>
            <person name="Tice H."/>
            <person name="Bornberg-Bauer E."/>
            <person name="Green P.J."/>
            <person name="Pearson G.A."/>
            <person name="Procaccini G."/>
            <person name="Duarte C.M."/>
            <person name="Schmutz J."/>
            <person name="Reusch T.B.H."/>
            <person name="Van de Peer Y."/>
        </authorList>
    </citation>
    <scope>NUCLEOTIDE SEQUENCE [LARGE SCALE GENOMIC DNA]</scope>
    <source>
        <strain evidence="14">cv. Finnish</strain>
    </source>
</reference>
<dbReference type="GO" id="GO:0034605">
    <property type="term" value="P:cellular response to heat"/>
    <property type="evidence" value="ECO:0000318"/>
    <property type="project" value="GO_Central"/>
</dbReference>
<sequence>MEVGGGPAPFLLKTYDMIEDKSTDNIVCWSSNGSSFVVLDPPEFSRILLPTYFKHNNFSSFIRQLNTYRFRKIDPEKWEFANDDFIRGEKQLMKSIHRQKPTHRHSLPPPSTSGSDLERETLEAEIERLTREKNALLTQILKVRQCLSDSHLQNLETRIKNMEQRQQNITNFLTKALENPAFVDNLLRLMMDAGSNDLSVIRKKRRRALPKNEDDNDDEDDDDEEEDDVVYNFSCDDDDGLNEGFRGSEFSTHMFQQDFNSKLKLELSPTILNTEDDCTDHAIGPFILPRKNSVSATSPWHSSVMDSSDDVPCHLNLTLASSSPSPLQFNNKMEIGNSEVNQASEEDLIKNNITKKTTSSEEGGIHATASSPPVVSMPFARKNDLFWEQFLTDESNSHEDREKNEESGDRYIKIVH</sequence>
<evidence type="ECO:0000256" key="10">
    <source>
        <dbReference type="SAM" id="Coils"/>
    </source>
</evidence>
<dbReference type="PANTHER" id="PTHR10015">
    <property type="entry name" value="HEAT SHOCK TRANSCRIPTION FACTOR"/>
    <property type="match status" value="1"/>
</dbReference>
<evidence type="ECO:0000313" key="14">
    <source>
        <dbReference type="Proteomes" id="UP000036987"/>
    </source>
</evidence>
<feature type="compositionally biased region" description="Basic and acidic residues" evidence="11">
    <location>
        <begin position="395"/>
        <end position="416"/>
    </location>
</feature>
<feature type="compositionally biased region" description="Acidic residues" evidence="11">
    <location>
        <begin position="214"/>
        <end position="227"/>
    </location>
</feature>
<feature type="region of interest" description="Disordered" evidence="11">
    <location>
        <begin position="96"/>
        <end position="119"/>
    </location>
</feature>
<evidence type="ECO:0000256" key="5">
    <source>
        <dbReference type="ARBA" id="ARBA00023016"/>
    </source>
</evidence>
<dbReference type="GO" id="GO:0043565">
    <property type="term" value="F:sequence-specific DNA binding"/>
    <property type="evidence" value="ECO:0007669"/>
    <property type="project" value="InterPro"/>
</dbReference>
<evidence type="ECO:0000259" key="12">
    <source>
        <dbReference type="PROSITE" id="PS00434"/>
    </source>
</evidence>
<keyword evidence="14" id="KW-1185">Reference proteome</keyword>
<accession>A0A0K9NWF0</accession>
<evidence type="ECO:0000256" key="3">
    <source>
        <dbReference type="ARBA" id="ARBA00022553"/>
    </source>
</evidence>
<dbReference type="InterPro" id="IPR036390">
    <property type="entry name" value="WH_DNA-bd_sf"/>
</dbReference>
<dbReference type="InterPro" id="IPR000232">
    <property type="entry name" value="HSF_DNA-bd"/>
</dbReference>
<name>A0A0K9NWF0_ZOSMR</name>
<dbReference type="PROSITE" id="PS00434">
    <property type="entry name" value="HSF_DOMAIN"/>
    <property type="match status" value="1"/>
</dbReference>
<evidence type="ECO:0000313" key="13">
    <source>
        <dbReference type="EMBL" id="KMZ60362.1"/>
    </source>
</evidence>
<feature type="coiled-coil region" evidence="10">
    <location>
        <begin position="119"/>
        <end position="172"/>
    </location>
</feature>
<dbReference type="Pfam" id="PF00447">
    <property type="entry name" value="HSF_DNA-bind"/>
    <property type="match status" value="1"/>
</dbReference>
<dbReference type="AlphaFoldDB" id="A0A0K9NWF0"/>
<evidence type="ECO:0000256" key="2">
    <source>
        <dbReference type="ARBA" id="ARBA00011233"/>
    </source>
</evidence>
<feature type="region of interest" description="Disordered" evidence="11">
    <location>
        <begin position="208"/>
        <end position="227"/>
    </location>
</feature>
<keyword evidence="4" id="KW-0805">Transcription regulation</keyword>
<dbReference type="Gene3D" id="1.10.10.10">
    <property type="entry name" value="Winged helix-like DNA-binding domain superfamily/Winged helix DNA-binding domain"/>
    <property type="match status" value="1"/>
</dbReference>
<comment type="caution">
    <text evidence="13">The sequence shown here is derived from an EMBL/GenBank/DDBJ whole genome shotgun (WGS) entry which is preliminary data.</text>
</comment>
<dbReference type="GO" id="GO:0005634">
    <property type="term" value="C:nucleus"/>
    <property type="evidence" value="ECO:0000318"/>
    <property type="project" value="GO_Central"/>
</dbReference>